<dbReference type="PANTHER" id="PTHR37481">
    <property type="entry name" value="LIPOPOLYSACCHARIDE EXPORT SYSTEM PROTEIN LPTC"/>
    <property type="match status" value="1"/>
</dbReference>
<evidence type="ECO:0000256" key="2">
    <source>
        <dbReference type="ARBA" id="ARBA00022519"/>
    </source>
</evidence>
<dbReference type="GeneID" id="67183653"/>
<dbReference type="GO" id="GO:0030288">
    <property type="term" value="C:outer membrane-bounded periplasmic space"/>
    <property type="evidence" value="ECO:0007669"/>
    <property type="project" value="TreeGrafter"/>
</dbReference>
<keyword evidence="3 6" id="KW-0812">Transmembrane</keyword>
<dbReference type="HAMAP" id="MF_01915">
    <property type="entry name" value="LPS_assembly_LptC"/>
    <property type="match status" value="1"/>
</dbReference>
<dbReference type="Gene3D" id="2.60.450.10">
    <property type="entry name" value="Lipopolysaccharide (LPS) transport protein A like domain"/>
    <property type="match status" value="1"/>
</dbReference>
<protein>
    <recommendedName>
        <fullName evidence="6">Lipopolysaccharide export system protein LptC</fullName>
    </recommendedName>
</protein>
<evidence type="ECO:0000256" key="3">
    <source>
        <dbReference type="ARBA" id="ARBA00022692"/>
    </source>
</evidence>
<evidence type="ECO:0000256" key="4">
    <source>
        <dbReference type="ARBA" id="ARBA00022989"/>
    </source>
</evidence>
<dbReference type="OrthoDB" id="5659892at2"/>
<dbReference type="InterPro" id="IPR010664">
    <property type="entry name" value="LipoPS_assembly_LptC-rel"/>
</dbReference>
<evidence type="ECO:0000256" key="6">
    <source>
        <dbReference type="HAMAP-Rule" id="MF_01915"/>
    </source>
</evidence>
<dbReference type="GO" id="GO:0005886">
    <property type="term" value="C:plasma membrane"/>
    <property type="evidence" value="ECO:0007669"/>
    <property type="project" value="UniProtKB-SubCell"/>
</dbReference>
<dbReference type="NCBIfam" id="TIGR04409">
    <property type="entry name" value="LptC_YrbK"/>
    <property type="match status" value="1"/>
</dbReference>
<accession>E1SMC8</accession>
<comment type="subunit">
    <text evidence="6">Component of the lipopolysaccharide transport and assembly complex. Interacts with LptA and the LptBFG transporter complex.</text>
</comment>
<dbReference type="KEGG" id="fbl:Fbal_3439"/>
<evidence type="ECO:0000256" key="1">
    <source>
        <dbReference type="ARBA" id="ARBA00022475"/>
    </source>
</evidence>
<dbReference type="RefSeq" id="WP_013346943.1">
    <property type="nucleotide sequence ID" value="NC_014541.1"/>
</dbReference>
<evidence type="ECO:0000313" key="7">
    <source>
        <dbReference type="EMBL" id="ADN77637.1"/>
    </source>
</evidence>
<comment type="function">
    <text evidence="6">Involved in the assembly of lipopolysaccharide (LPS). Required for the translocation of LPS from the inner membrane to the outer membrane. Facilitates the transfer of LPS from the inner membrane to the periplasmic protein LptA. Could be a docking site for LptA.</text>
</comment>
<dbReference type="GO" id="GO:0015221">
    <property type="term" value="F:lipopolysaccharide transmembrane transporter activity"/>
    <property type="evidence" value="ECO:0007669"/>
    <property type="project" value="InterPro"/>
</dbReference>
<comment type="similarity">
    <text evidence="6">Belongs to the LptC family.</text>
</comment>
<organism evidence="7 8">
    <name type="scientific">Ferrimonas balearica (strain DSM 9799 / CCM 4581 / KCTC 23876 / PAT)</name>
    <dbReference type="NCBI Taxonomy" id="550540"/>
    <lineage>
        <taxon>Bacteria</taxon>
        <taxon>Pseudomonadati</taxon>
        <taxon>Pseudomonadota</taxon>
        <taxon>Gammaproteobacteria</taxon>
        <taxon>Alteromonadales</taxon>
        <taxon>Ferrimonadaceae</taxon>
        <taxon>Ferrimonas</taxon>
    </lineage>
</organism>
<dbReference type="AlphaFoldDB" id="E1SMC8"/>
<keyword evidence="5 6" id="KW-0472">Membrane</keyword>
<dbReference type="InterPro" id="IPR052363">
    <property type="entry name" value="LPS_export_LptC"/>
</dbReference>
<dbReference type="GO" id="GO:0017089">
    <property type="term" value="F:glycolipid transfer activity"/>
    <property type="evidence" value="ECO:0007669"/>
    <property type="project" value="TreeGrafter"/>
</dbReference>
<proteinExistence type="inferred from homology"/>
<evidence type="ECO:0000256" key="5">
    <source>
        <dbReference type="ARBA" id="ARBA00023136"/>
    </source>
</evidence>
<keyword evidence="1 6" id="KW-1003">Cell membrane</keyword>
<keyword evidence="2 6" id="KW-0997">Cell inner membrane</keyword>
<evidence type="ECO:0000313" key="8">
    <source>
        <dbReference type="Proteomes" id="UP000006683"/>
    </source>
</evidence>
<dbReference type="Pfam" id="PF06835">
    <property type="entry name" value="LptC"/>
    <property type="match status" value="1"/>
</dbReference>
<reference evidence="7 8" key="1">
    <citation type="journal article" date="2010" name="Stand. Genomic Sci.">
        <title>Complete genome sequence of Ferrimonas balearica type strain (PAT).</title>
        <authorList>
            <person name="Nolan M."/>
            <person name="Sikorski J."/>
            <person name="Davenport K."/>
            <person name="Lucas S."/>
            <person name="Glavina Del Rio T."/>
            <person name="Tice H."/>
            <person name="Cheng J."/>
            <person name="Goodwin L."/>
            <person name="Pitluck S."/>
            <person name="Liolios K."/>
            <person name="Ivanova N."/>
            <person name="Mavromatis K."/>
            <person name="Ovchinnikova G."/>
            <person name="Pati A."/>
            <person name="Chen A."/>
            <person name="Palaniappan K."/>
            <person name="Land M."/>
            <person name="Hauser L."/>
            <person name="Chang Y."/>
            <person name="Jeffries C."/>
            <person name="Tapia R."/>
            <person name="Brettin T."/>
            <person name="Detter J."/>
            <person name="Han C."/>
            <person name="Yasawong M."/>
            <person name="Rohde M."/>
            <person name="Tindall B."/>
            <person name="Goker M."/>
            <person name="Woyke T."/>
            <person name="Bristow J."/>
            <person name="Eisen J."/>
            <person name="Markowitz V."/>
            <person name="Hugenholtz P."/>
            <person name="Kyrpides N."/>
            <person name="Klenk H."/>
            <person name="Lapidus A."/>
        </authorList>
    </citation>
    <scope>NUCLEOTIDE SEQUENCE [LARGE SCALE GENOMIC DNA]</scope>
    <source>
        <strain evidence="8">DSM 9799 / CCM 4581 / KCTC 23876 / PAT</strain>
    </source>
</reference>
<dbReference type="PIRSF" id="PIRSF028513">
    <property type="entry name" value="LptC"/>
    <property type="match status" value="1"/>
</dbReference>
<dbReference type="InterPro" id="IPR026265">
    <property type="entry name" value="LptC"/>
</dbReference>
<dbReference type="PANTHER" id="PTHR37481:SF1">
    <property type="entry name" value="LIPOPOLYSACCHARIDE EXPORT SYSTEM PROTEIN LPTC"/>
    <property type="match status" value="1"/>
</dbReference>
<dbReference type="STRING" id="550540.Fbal_3439"/>
<sequence>MKRELLAGLLLLSAAGALYWRNLQIEDQTPQQLAESEPDFVARALRTRSYDENGRLAAQIAADSMRHFQEEGRTEFTEPVYLIYPQDSEAVWKVQAHQGHLNGTRHVALENDVIITAIEPNEPLRTIRTESLQLDLETMVLTTEDPIRALGESFEVRGTGLWADLNLNQFKLNSKVSASYEVP</sequence>
<dbReference type="HOGENOM" id="CLU_105814_0_0_6"/>
<name>E1SMC8_FERBD</name>
<dbReference type="GO" id="GO:0043165">
    <property type="term" value="P:Gram-negative-bacterium-type cell outer membrane assembly"/>
    <property type="evidence" value="ECO:0007669"/>
    <property type="project" value="UniProtKB-UniRule"/>
</dbReference>
<keyword evidence="4 6" id="KW-1133">Transmembrane helix</keyword>
<comment type="subcellular location">
    <subcellularLocation>
        <location evidence="6">Cell inner membrane</location>
        <topology evidence="6">Single-pass membrane protein</topology>
    </subcellularLocation>
</comment>
<dbReference type="eggNOG" id="COG3117">
    <property type="taxonomic scope" value="Bacteria"/>
</dbReference>
<dbReference type="Proteomes" id="UP000006683">
    <property type="component" value="Chromosome"/>
</dbReference>
<dbReference type="EMBL" id="CP002209">
    <property type="protein sequence ID" value="ADN77637.1"/>
    <property type="molecule type" value="Genomic_DNA"/>
</dbReference>
<keyword evidence="8" id="KW-1185">Reference proteome</keyword>
<gene>
    <name evidence="6" type="primary">lptC</name>
    <name evidence="7" type="ordered locus">Fbal_3439</name>
</gene>